<evidence type="ECO:0000256" key="1">
    <source>
        <dbReference type="ARBA" id="ARBA00001946"/>
    </source>
</evidence>
<dbReference type="PANTHER" id="PTHR45138:SF9">
    <property type="entry name" value="DIGUANYLATE CYCLASE DGCM-RELATED"/>
    <property type="match status" value="1"/>
</dbReference>
<gene>
    <name evidence="6" type="ORF">EPV75_02890</name>
</gene>
<protein>
    <recommendedName>
        <fullName evidence="2">diguanylate cyclase</fullName>
        <ecNumber evidence="2">2.7.7.65</ecNumber>
    </recommendedName>
</protein>
<dbReference type="RefSeq" id="WP_029939740.1">
    <property type="nucleotide sequence ID" value="NZ_CP035033.1"/>
</dbReference>
<dbReference type="NCBIfam" id="TIGR00254">
    <property type="entry name" value="GGDEF"/>
    <property type="match status" value="1"/>
</dbReference>
<dbReference type="SMART" id="SM00267">
    <property type="entry name" value="GGDEF"/>
    <property type="match status" value="1"/>
</dbReference>
<evidence type="ECO:0000313" key="6">
    <source>
        <dbReference type="EMBL" id="QAB14689.1"/>
    </source>
</evidence>
<feature type="coiled-coil region" evidence="4">
    <location>
        <begin position="149"/>
        <end position="183"/>
    </location>
</feature>
<dbReference type="GO" id="GO:0005886">
    <property type="term" value="C:plasma membrane"/>
    <property type="evidence" value="ECO:0007669"/>
    <property type="project" value="TreeGrafter"/>
</dbReference>
<dbReference type="Proteomes" id="UP000285478">
    <property type="component" value="Chromosome"/>
</dbReference>
<proteinExistence type="predicted"/>
<evidence type="ECO:0000313" key="7">
    <source>
        <dbReference type="Proteomes" id="UP000285478"/>
    </source>
</evidence>
<dbReference type="InterPro" id="IPR043128">
    <property type="entry name" value="Rev_trsase/Diguanyl_cyclase"/>
</dbReference>
<comment type="cofactor">
    <cofactor evidence="1">
        <name>Mg(2+)</name>
        <dbReference type="ChEBI" id="CHEBI:18420"/>
    </cofactor>
</comment>
<keyword evidence="7" id="KW-1185">Reference proteome</keyword>
<reference evidence="6 7" key="1">
    <citation type="journal article" date="2018" name="Environ. Microbiol.">
        <title>Genomes of ubiquitous marine and hypersaline Hydrogenovibrio, Thiomicrorhabdus and Thiomicrospira spp. encode a diversity of mechanisms to sustain chemolithoautotrophy in heterogeneous environments.</title>
        <authorList>
            <person name="Scott K.M."/>
            <person name="Williams J."/>
            <person name="Porter C.M.B."/>
            <person name="Russel S."/>
            <person name="Harmer T.L."/>
            <person name="Paul J.H."/>
            <person name="Antonen K.M."/>
            <person name="Bridges M.K."/>
            <person name="Camper G.J."/>
            <person name="Campla C.K."/>
            <person name="Casella L.G."/>
            <person name="Chase E."/>
            <person name="Conrad J.W."/>
            <person name="Cruz M.C."/>
            <person name="Dunlap D.S."/>
            <person name="Duran L."/>
            <person name="Fahsbender E.M."/>
            <person name="Goldsmith D.B."/>
            <person name="Keeley R.F."/>
            <person name="Kondoff M.R."/>
            <person name="Kussy B.I."/>
            <person name="Lane M.K."/>
            <person name="Lawler S."/>
            <person name="Leigh B.A."/>
            <person name="Lewis C."/>
            <person name="Lostal L.M."/>
            <person name="Marking D."/>
            <person name="Mancera P.A."/>
            <person name="McClenthan E.C."/>
            <person name="McIntyre E.A."/>
            <person name="Mine J.A."/>
            <person name="Modi S."/>
            <person name="Moore B.D."/>
            <person name="Morgan W.A."/>
            <person name="Nelson K.M."/>
            <person name="Nguyen K.N."/>
            <person name="Ogburn N."/>
            <person name="Parrino D.G."/>
            <person name="Pedapudi A.D."/>
            <person name="Pelham R.P."/>
            <person name="Preece A.M."/>
            <person name="Rampersad E.A."/>
            <person name="Richardson J.C."/>
            <person name="Rodgers C.M."/>
            <person name="Schaffer B.L."/>
            <person name="Sheridan N.E."/>
            <person name="Solone M.R."/>
            <person name="Staley Z.R."/>
            <person name="Tabuchi M."/>
            <person name="Waide R.J."/>
            <person name="Wanjugi P.W."/>
            <person name="Young S."/>
            <person name="Clum A."/>
            <person name="Daum C."/>
            <person name="Huntemann M."/>
            <person name="Ivanova N."/>
            <person name="Kyrpides N."/>
            <person name="Mikhailova N."/>
            <person name="Palaniappan K."/>
            <person name="Pillay M."/>
            <person name="Reddy T.B.K."/>
            <person name="Shapiro N."/>
            <person name="Stamatis D."/>
            <person name="Varghese N."/>
            <person name="Woyke T."/>
            <person name="Boden R."/>
            <person name="Freyermuth S.K."/>
            <person name="Kerfeld C.A."/>
        </authorList>
    </citation>
    <scope>NUCLEOTIDE SEQUENCE [LARGE SCALE GENOMIC DNA]</scope>
    <source>
        <strain evidence="6 7">JR-2</strain>
    </source>
</reference>
<feature type="domain" description="GGDEF" evidence="5">
    <location>
        <begin position="214"/>
        <end position="348"/>
    </location>
</feature>
<dbReference type="EMBL" id="CP035033">
    <property type="protein sequence ID" value="QAB14689.1"/>
    <property type="molecule type" value="Genomic_DNA"/>
</dbReference>
<evidence type="ECO:0000259" key="5">
    <source>
        <dbReference type="PROSITE" id="PS50887"/>
    </source>
</evidence>
<comment type="catalytic activity">
    <reaction evidence="3">
        <text>2 GTP = 3',3'-c-di-GMP + 2 diphosphate</text>
        <dbReference type="Rhea" id="RHEA:24898"/>
        <dbReference type="ChEBI" id="CHEBI:33019"/>
        <dbReference type="ChEBI" id="CHEBI:37565"/>
        <dbReference type="ChEBI" id="CHEBI:58805"/>
        <dbReference type="EC" id="2.7.7.65"/>
    </reaction>
</comment>
<dbReference type="CDD" id="cd01949">
    <property type="entry name" value="GGDEF"/>
    <property type="match status" value="1"/>
</dbReference>
<dbReference type="SUPFAM" id="SSF55073">
    <property type="entry name" value="Nucleotide cyclase"/>
    <property type="match status" value="1"/>
</dbReference>
<dbReference type="KEGG" id="htr:EPV75_02890"/>
<dbReference type="EC" id="2.7.7.65" evidence="2"/>
<dbReference type="Pfam" id="PF00990">
    <property type="entry name" value="GGDEF"/>
    <property type="match status" value="1"/>
</dbReference>
<dbReference type="Gene3D" id="3.30.70.270">
    <property type="match status" value="1"/>
</dbReference>
<dbReference type="InterPro" id="IPR029787">
    <property type="entry name" value="Nucleotide_cyclase"/>
</dbReference>
<sequence length="349" mass="39565">MEPSKILQNDCRYTLPNPDAQEVSLRVLDKLKDLDINANPIHFTLFYELLTKINPDIAEQIEHALQFNAYDESSARVIFNTLWSEVISHSMHSEEFSTIINELILYIESWVNEAKSKHDELDSHMQAIDGLKNPDEIVSRLKTQVLPTIKHYQSETNALQTQIAETSDEIKQLKKELDKATAIAKTDDLTNIPNRRGFNEIIEGVMQEANDTQNSFALLVLDLDFFKKINDNYGHLVGDSILRYLAKSLHNETKGKDFIARIGGEEFVAILPHTSYDSALKVANTIRQKIASRPLQVRGDKKPINLTLSVGVAMYQLNETIESLFDRADKSLYMAKTTGRNKVCGEADL</sequence>
<dbReference type="GO" id="GO:1902201">
    <property type="term" value="P:negative regulation of bacterial-type flagellum-dependent cell motility"/>
    <property type="evidence" value="ECO:0007669"/>
    <property type="project" value="TreeGrafter"/>
</dbReference>
<dbReference type="FunFam" id="3.30.70.270:FF:000001">
    <property type="entry name" value="Diguanylate cyclase domain protein"/>
    <property type="match status" value="1"/>
</dbReference>
<dbReference type="PANTHER" id="PTHR45138">
    <property type="entry name" value="REGULATORY COMPONENTS OF SENSORY TRANSDUCTION SYSTEM"/>
    <property type="match status" value="1"/>
</dbReference>
<dbReference type="AlphaFoldDB" id="A0A451G5A9"/>
<evidence type="ECO:0000256" key="4">
    <source>
        <dbReference type="SAM" id="Coils"/>
    </source>
</evidence>
<accession>A0A451G5A9</accession>
<dbReference type="GO" id="GO:0052621">
    <property type="term" value="F:diguanylate cyclase activity"/>
    <property type="evidence" value="ECO:0007669"/>
    <property type="project" value="UniProtKB-EC"/>
</dbReference>
<dbReference type="InterPro" id="IPR050469">
    <property type="entry name" value="Diguanylate_Cyclase"/>
</dbReference>
<dbReference type="GO" id="GO:0043709">
    <property type="term" value="P:cell adhesion involved in single-species biofilm formation"/>
    <property type="evidence" value="ECO:0007669"/>
    <property type="project" value="TreeGrafter"/>
</dbReference>
<keyword evidence="4" id="KW-0175">Coiled coil</keyword>
<dbReference type="InterPro" id="IPR000160">
    <property type="entry name" value="GGDEF_dom"/>
</dbReference>
<evidence type="ECO:0000256" key="2">
    <source>
        <dbReference type="ARBA" id="ARBA00012528"/>
    </source>
</evidence>
<name>A0A451G5A9_9GAMM</name>
<evidence type="ECO:0000256" key="3">
    <source>
        <dbReference type="ARBA" id="ARBA00034247"/>
    </source>
</evidence>
<dbReference type="PROSITE" id="PS50887">
    <property type="entry name" value="GGDEF"/>
    <property type="match status" value="1"/>
</dbReference>
<organism evidence="6 7">
    <name type="scientific">Hydrogenovibrio thermophilus</name>
    <dbReference type="NCBI Taxonomy" id="265883"/>
    <lineage>
        <taxon>Bacteria</taxon>
        <taxon>Pseudomonadati</taxon>
        <taxon>Pseudomonadota</taxon>
        <taxon>Gammaproteobacteria</taxon>
        <taxon>Thiotrichales</taxon>
        <taxon>Piscirickettsiaceae</taxon>
        <taxon>Hydrogenovibrio</taxon>
    </lineage>
</organism>